<dbReference type="EMBL" id="VJZC01000064">
    <property type="protein sequence ID" value="MPY57951.1"/>
    <property type="molecule type" value="Genomic_DNA"/>
</dbReference>
<dbReference type="InterPro" id="IPR050228">
    <property type="entry name" value="Carboxylesterase_BioH"/>
</dbReference>
<dbReference type="PANTHER" id="PTHR43194">
    <property type="entry name" value="HYDROLASE ALPHA/BETA FOLD FAMILY"/>
    <property type="match status" value="1"/>
</dbReference>
<dbReference type="InterPro" id="IPR029058">
    <property type="entry name" value="AB_hydrolase_fold"/>
</dbReference>
<dbReference type="SUPFAM" id="SSF53474">
    <property type="entry name" value="alpha/beta-Hydrolases"/>
    <property type="match status" value="1"/>
</dbReference>
<proteinExistence type="inferred from homology"/>
<dbReference type="PANTHER" id="PTHR43194:SF2">
    <property type="entry name" value="PEROXISOMAL MEMBRANE PROTEIN LPX1"/>
    <property type="match status" value="1"/>
</dbReference>
<sequence length="298" mass="33143">MAIPEPNHTGTVDFNGWSTWYRITGEPGRTPLVVLHGGPGAGHDYTLRIAGIAQQGRQVVHYDQLGTGRSSHLPDEGADFWTVQLFLDELDNLLKTLGIADAYHVLGQSWGGMLAAEHAVRRPPGLRGLVIANSPASMELWLAAAHELRGALPREVQRTLLAHEEAGTTDHPDYKAAEEVFNERHVCRVVPNPPEVQATWDNIAADPTVYHTMNGPNEFHVVGTLKDWSVVDRLHLIDVPTLLVSGRYDEATPETVRPFADHIPDVRWHLFEHSSHMPHIEEEELYLRVVGAFLDSTD</sequence>
<feature type="active site" evidence="8">
    <location>
        <position position="249"/>
    </location>
</feature>
<dbReference type="InterPro" id="IPR005945">
    <property type="entry name" value="Pro_imino_pep"/>
</dbReference>
<reference evidence="10 11" key="1">
    <citation type="submission" date="2019-07" db="EMBL/GenBank/DDBJ databases">
        <title>New species of Amycolatopsis and Streptomyces.</title>
        <authorList>
            <person name="Duangmal K."/>
            <person name="Teo W.F.A."/>
            <person name="Lipun K."/>
        </authorList>
    </citation>
    <scope>NUCLEOTIDE SEQUENCE [LARGE SCALE GENOMIC DNA]</scope>
    <source>
        <strain evidence="10 11">NBRC 106415</strain>
    </source>
</reference>
<evidence type="ECO:0000313" key="10">
    <source>
        <dbReference type="EMBL" id="MPY57951.1"/>
    </source>
</evidence>
<comment type="catalytic activity">
    <reaction evidence="1">
        <text>Release of N-terminal proline from a peptide.</text>
        <dbReference type="EC" id="3.4.11.5"/>
    </reaction>
</comment>
<dbReference type="Pfam" id="PF00561">
    <property type="entry name" value="Abhydrolase_1"/>
    <property type="match status" value="1"/>
</dbReference>
<gene>
    <name evidence="10" type="ORF">FNH08_12455</name>
</gene>
<dbReference type="InterPro" id="IPR002410">
    <property type="entry name" value="Peptidase_S33"/>
</dbReference>
<evidence type="ECO:0000256" key="5">
    <source>
        <dbReference type="ARBA" id="ARBA00022801"/>
    </source>
</evidence>
<evidence type="ECO:0000256" key="3">
    <source>
        <dbReference type="ARBA" id="ARBA00012568"/>
    </source>
</evidence>
<comment type="caution">
    <text evidence="10">The sequence shown here is derived from an EMBL/GenBank/DDBJ whole genome shotgun (WGS) entry which is preliminary data.</text>
</comment>
<feature type="active site" description="Proton donor" evidence="8">
    <location>
        <position position="276"/>
    </location>
</feature>
<dbReference type="Gene3D" id="3.40.50.1820">
    <property type="entry name" value="alpha/beta hydrolase"/>
    <property type="match status" value="1"/>
</dbReference>
<dbReference type="EC" id="3.4.11.5" evidence="3"/>
<dbReference type="InterPro" id="IPR000073">
    <property type="entry name" value="AB_hydrolase_1"/>
</dbReference>
<dbReference type="NCBIfam" id="TIGR01250">
    <property type="entry name" value="pro_imino_pep_2"/>
    <property type="match status" value="1"/>
</dbReference>
<name>A0A5N8XEP8_9ACTN</name>
<dbReference type="PRINTS" id="PR00793">
    <property type="entry name" value="PROAMNOPTASE"/>
</dbReference>
<feature type="active site" description="Nucleophile" evidence="8">
    <location>
        <position position="109"/>
    </location>
</feature>
<dbReference type="GO" id="GO:0006508">
    <property type="term" value="P:proteolysis"/>
    <property type="evidence" value="ECO:0007669"/>
    <property type="project" value="InterPro"/>
</dbReference>
<dbReference type="AlphaFoldDB" id="A0A5N8XEP8"/>
<evidence type="ECO:0000256" key="6">
    <source>
        <dbReference type="ARBA" id="ARBA00029605"/>
    </source>
</evidence>
<evidence type="ECO:0000259" key="9">
    <source>
        <dbReference type="Pfam" id="PF00561"/>
    </source>
</evidence>
<keyword evidence="5 7" id="KW-0378">Hydrolase</keyword>
<evidence type="ECO:0000256" key="8">
    <source>
        <dbReference type="PIRSR" id="PIRSR005539-1"/>
    </source>
</evidence>
<evidence type="ECO:0000256" key="2">
    <source>
        <dbReference type="ARBA" id="ARBA00010088"/>
    </source>
</evidence>
<dbReference type="GO" id="GO:0004177">
    <property type="term" value="F:aminopeptidase activity"/>
    <property type="evidence" value="ECO:0007669"/>
    <property type="project" value="UniProtKB-EC"/>
</dbReference>
<evidence type="ECO:0000313" key="11">
    <source>
        <dbReference type="Proteomes" id="UP000400924"/>
    </source>
</evidence>
<evidence type="ECO:0000256" key="4">
    <source>
        <dbReference type="ARBA" id="ARBA00021843"/>
    </source>
</evidence>
<dbReference type="RefSeq" id="WP_322724328.1">
    <property type="nucleotide sequence ID" value="NZ_VJZC01000064.1"/>
</dbReference>
<evidence type="ECO:0000256" key="1">
    <source>
        <dbReference type="ARBA" id="ARBA00001585"/>
    </source>
</evidence>
<protein>
    <recommendedName>
        <fullName evidence="4">Proline iminopeptidase</fullName>
        <ecNumber evidence="3">3.4.11.5</ecNumber>
    </recommendedName>
    <alternativeName>
        <fullName evidence="6">Prolyl aminopeptidase</fullName>
    </alternativeName>
</protein>
<dbReference type="PIRSF" id="PIRSF005539">
    <property type="entry name" value="Pept_S33_TRI_F1"/>
    <property type="match status" value="1"/>
</dbReference>
<organism evidence="10 11">
    <name type="scientific">Streptomyces spongiae</name>
    <dbReference type="NCBI Taxonomy" id="565072"/>
    <lineage>
        <taxon>Bacteria</taxon>
        <taxon>Bacillati</taxon>
        <taxon>Actinomycetota</taxon>
        <taxon>Actinomycetes</taxon>
        <taxon>Kitasatosporales</taxon>
        <taxon>Streptomycetaceae</taxon>
        <taxon>Streptomyces</taxon>
    </lineage>
</organism>
<comment type="similarity">
    <text evidence="2 7">Belongs to the peptidase S33 family.</text>
</comment>
<feature type="domain" description="AB hydrolase-1" evidence="9">
    <location>
        <begin position="31"/>
        <end position="282"/>
    </location>
</feature>
<dbReference type="Proteomes" id="UP000400924">
    <property type="component" value="Unassembled WGS sequence"/>
</dbReference>
<keyword evidence="11" id="KW-1185">Reference proteome</keyword>
<evidence type="ECO:0000256" key="7">
    <source>
        <dbReference type="PIRNR" id="PIRNR005539"/>
    </source>
</evidence>
<accession>A0A5N8XEP8</accession>